<evidence type="ECO:0000313" key="3">
    <source>
        <dbReference type="Proteomes" id="UP001549251"/>
    </source>
</evidence>
<accession>A0ABV2Q1A6</accession>
<dbReference type="PROSITE" id="PS51257">
    <property type="entry name" value="PROKAR_LIPOPROTEIN"/>
    <property type="match status" value="1"/>
</dbReference>
<proteinExistence type="predicted"/>
<evidence type="ECO:0000313" key="2">
    <source>
        <dbReference type="EMBL" id="MET4571081.1"/>
    </source>
</evidence>
<comment type="caution">
    <text evidence="2">The sequence shown here is derived from an EMBL/GenBank/DDBJ whole genome shotgun (WGS) entry which is preliminary data.</text>
</comment>
<dbReference type="EMBL" id="JBEPSD010000004">
    <property type="protein sequence ID" value="MET4571081.1"/>
    <property type="molecule type" value="Genomic_DNA"/>
</dbReference>
<dbReference type="Proteomes" id="UP001549251">
    <property type="component" value="Unassembled WGS sequence"/>
</dbReference>
<feature type="signal peptide" evidence="1">
    <location>
        <begin position="1"/>
        <end position="20"/>
    </location>
</feature>
<evidence type="ECO:0008006" key="4">
    <source>
        <dbReference type="Google" id="ProtNLM"/>
    </source>
</evidence>
<organism evidence="2 3">
    <name type="scientific">Rhodanobacter soli</name>
    <dbReference type="NCBI Taxonomy" id="590609"/>
    <lineage>
        <taxon>Bacteria</taxon>
        <taxon>Pseudomonadati</taxon>
        <taxon>Pseudomonadota</taxon>
        <taxon>Gammaproteobacteria</taxon>
        <taxon>Lysobacterales</taxon>
        <taxon>Rhodanobacteraceae</taxon>
        <taxon>Rhodanobacter</taxon>
    </lineage>
</organism>
<reference evidence="2 3" key="1">
    <citation type="submission" date="2024-06" db="EMBL/GenBank/DDBJ databases">
        <title>Sorghum-associated microbial communities from plants grown in Nebraska, USA.</title>
        <authorList>
            <person name="Schachtman D."/>
        </authorList>
    </citation>
    <scope>NUCLEOTIDE SEQUENCE [LARGE SCALE GENOMIC DNA]</scope>
    <source>
        <strain evidence="2 3">1757</strain>
    </source>
</reference>
<gene>
    <name evidence="2" type="ORF">ABIE04_003463</name>
</gene>
<dbReference type="RefSeq" id="WP_354553062.1">
    <property type="nucleotide sequence ID" value="NZ_JBEPSD010000004.1"/>
</dbReference>
<sequence>MKRQLLIVAAALVLAACSQSDPSAPSIPPPASTAAVAVPVAAASTPTTVDSDTMARYDGYGDMRFGIDEAAFEQAWGGELKGAPGQGSTCFYKTPKWVKRSADFAFMFEGGRFVRYDVGTTKEAAPGGGKVGMDEAQIRALYGARVEAQPHKYVAGAKYLRITAPGNNGVLLFETDAQGKITRWRVGVPPQVDYVEGCG</sequence>
<protein>
    <recommendedName>
        <fullName evidence="4">Lectin</fullName>
    </recommendedName>
</protein>
<evidence type="ECO:0000256" key="1">
    <source>
        <dbReference type="SAM" id="SignalP"/>
    </source>
</evidence>
<keyword evidence="1" id="KW-0732">Signal</keyword>
<feature type="chain" id="PRO_5045532377" description="Lectin" evidence="1">
    <location>
        <begin position="21"/>
        <end position="199"/>
    </location>
</feature>
<keyword evidence="3" id="KW-1185">Reference proteome</keyword>
<name>A0ABV2Q1A6_9GAMM</name>